<comment type="caution">
    <text evidence="2">The sequence shown here is derived from an EMBL/GenBank/DDBJ whole genome shotgun (WGS) entry which is preliminary data.</text>
</comment>
<dbReference type="InterPro" id="IPR000182">
    <property type="entry name" value="GNAT_dom"/>
</dbReference>
<keyword evidence="3" id="KW-1185">Reference proteome</keyword>
<name>A0A430J574_9BACL</name>
<feature type="domain" description="N-acetyltransferase" evidence="1">
    <location>
        <begin position="6"/>
        <end position="164"/>
    </location>
</feature>
<protein>
    <submittedName>
        <fullName evidence="2">GNAT family N-acetyltransferase</fullName>
    </submittedName>
</protein>
<dbReference type="CDD" id="cd04301">
    <property type="entry name" value="NAT_SF"/>
    <property type="match status" value="1"/>
</dbReference>
<reference evidence="2 3" key="1">
    <citation type="submission" date="2018-12" db="EMBL/GenBank/DDBJ databases">
        <title>Bacillus ochoae sp. nov., Paenibacillus whitsoniae sp. nov., Paenibacillus spiritus sp. nov. Isolated from the Mars Exploration Rover during spacecraft assembly.</title>
        <authorList>
            <person name="Seuylemezian A."/>
            <person name="Vaishampayan P."/>
        </authorList>
    </citation>
    <scope>NUCLEOTIDE SEQUENCE [LARGE SCALE GENOMIC DNA]</scope>
    <source>
        <strain evidence="2 3">MER 54</strain>
    </source>
</reference>
<dbReference type="InterPro" id="IPR016181">
    <property type="entry name" value="Acyl_CoA_acyltransferase"/>
</dbReference>
<keyword evidence="2" id="KW-0808">Transferase</keyword>
<proteinExistence type="predicted"/>
<evidence type="ECO:0000259" key="1">
    <source>
        <dbReference type="PROSITE" id="PS51186"/>
    </source>
</evidence>
<dbReference type="SUPFAM" id="SSF55729">
    <property type="entry name" value="Acyl-CoA N-acyltransferases (Nat)"/>
    <property type="match status" value="1"/>
</dbReference>
<dbReference type="RefSeq" id="WP_126144799.1">
    <property type="nucleotide sequence ID" value="NZ_RXHU01000117.1"/>
</dbReference>
<evidence type="ECO:0000313" key="2">
    <source>
        <dbReference type="EMBL" id="RTE02434.1"/>
    </source>
</evidence>
<accession>A0A430J574</accession>
<organism evidence="2 3">
    <name type="scientific">Paenibacillus whitsoniae</name>
    <dbReference type="NCBI Taxonomy" id="2496558"/>
    <lineage>
        <taxon>Bacteria</taxon>
        <taxon>Bacillati</taxon>
        <taxon>Bacillota</taxon>
        <taxon>Bacilli</taxon>
        <taxon>Bacillales</taxon>
        <taxon>Paenibacillaceae</taxon>
        <taxon>Paenibacillus</taxon>
    </lineage>
</organism>
<sequence length="167" mass="19569">MQAHEVAVRELTNEADALRITEFYLSENSFDDQRHTPGELEHFRTAPLLSLSQRNHKHWFIENEAGDIVAVTSCKENEHQSGGFLWDYLVVHRDYRRYGFAKVLFAALEAFVRSAQGRYILTYTCDLPEYQPIQKMFRKNGFDLIGTYPNYYYEGEARLAFYKPLSP</sequence>
<evidence type="ECO:0000313" key="3">
    <source>
        <dbReference type="Proteomes" id="UP000276128"/>
    </source>
</evidence>
<dbReference type="Gene3D" id="3.40.630.30">
    <property type="match status" value="1"/>
</dbReference>
<dbReference type="EMBL" id="RXHU01000117">
    <property type="protein sequence ID" value="RTE02434.1"/>
    <property type="molecule type" value="Genomic_DNA"/>
</dbReference>
<gene>
    <name evidence="2" type="ORF">EJQ19_29400</name>
</gene>
<dbReference type="AlphaFoldDB" id="A0A430J574"/>
<dbReference type="PROSITE" id="PS51186">
    <property type="entry name" value="GNAT"/>
    <property type="match status" value="1"/>
</dbReference>
<dbReference type="Pfam" id="PF00583">
    <property type="entry name" value="Acetyltransf_1"/>
    <property type="match status" value="1"/>
</dbReference>
<dbReference type="OrthoDB" id="2594994at2"/>
<dbReference type="GO" id="GO:0016747">
    <property type="term" value="F:acyltransferase activity, transferring groups other than amino-acyl groups"/>
    <property type="evidence" value="ECO:0007669"/>
    <property type="project" value="InterPro"/>
</dbReference>
<dbReference type="Proteomes" id="UP000276128">
    <property type="component" value="Unassembled WGS sequence"/>
</dbReference>